<feature type="domain" description="N-acetyltransferase" evidence="1">
    <location>
        <begin position="10"/>
        <end position="147"/>
    </location>
</feature>
<accession>A0A3E1YET8</accession>
<dbReference type="Proteomes" id="UP000260644">
    <property type="component" value="Unassembled WGS sequence"/>
</dbReference>
<dbReference type="GO" id="GO:0016747">
    <property type="term" value="F:acyltransferase activity, transferring groups other than amino-acyl groups"/>
    <property type="evidence" value="ECO:0007669"/>
    <property type="project" value="InterPro"/>
</dbReference>
<dbReference type="CDD" id="cd04301">
    <property type="entry name" value="NAT_SF"/>
    <property type="match status" value="1"/>
</dbReference>
<dbReference type="PROSITE" id="PS51186">
    <property type="entry name" value="GNAT"/>
    <property type="match status" value="1"/>
</dbReference>
<dbReference type="InterPro" id="IPR053144">
    <property type="entry name" value="Acetyltransferase_Butenolide"/>
</dbReference>
<keyword evidence="3" id="KW-1185">Reference proteome</keyword>
<sequence>MNTVTKGEYSITTDKTRFDLTVIHNYLANDSYWAQNIPMDTVVRMIEGSLCFGVFHQDKQIGFARMITDKAVFAYLADVFILPEARGQGLSKWLMETMLQHPDLQGLRRILLVTSDAHGLYAKYGFEPIQNPEKFMNLHNPDVYTKK</sequence>
<dbReference type="EMBL" id="QPMM01000002">
    <property type="protein sequence ID" value="RFS25055.1"/>
    <property type="molecule type" value="Genomic_DNA"/>
</dbReference>
<dbReference type="Pfam" id="PF13508">
    <property type="entry name" value="Acetyltransf_7"/>
    <property type="match status" value="1"/>
</dbReference>
<dbReference type="OrthoDB" id="3216107at2"/>
<keyword evidence="2" id="KW-0808">Transferase</keyword>
<dbReference type="AlphaFoldDB" id="A0A3E1YET8"/>
<organism evidence="2 3">
    <name type="scientific">Chitinophaga silvatica</name>
    <dbReference type="NCBI Taxonomy" id="2282649"/>
    <lineage>
        <taxon>Bacteria</taxon>
        <taxon>Pseudomonadati</taxon>
        <taxon>Bacteroidota</taxon>
        <taxon>Chitinophagia</taxon>
        <taxon>Chitinophagales</taxon>
        <taxon>Chitinophagaceae</taxon>
        <taxon>Chitinophaga</taxon>
    </lineage>
</organism>
<dbReference type="InterPro" id="IPR016181">
    <property type="entry name" value="Acyl_CoA_acyltransferase"/>
</dbReference>
<evidence type="ECO:0000313" key="3">
    <source>
        <dbReference type="Proteomes" id="UP000260644"/>
    </source>
</evidence>
<dbReference type="Gene3D" id="3.40.630.30">
    <property type="match status" value="1"/>
</dbReference>
<dbReference type="SUPFAM" id="SSF55729">
    <property type="entry name" value="Acyl-CoA N-acyltransferases (Nat)"/>
    <property type="match status" value="1"/>
</dbReference>
<proteinExistence type="predicted"/>
<dbReference type="InterPro" id="IPR000182">
    <property type="entry name" value="GNAT_dom"/>
</dbReference>
<protein>
    <submittedName>
        <fullName evidence="2">N-acetyltransferase</fullName>
    </submittedName>
</protein>
<evidence type="ECO:0000313" key="2">
    <source>
        <dbReference type="EMBL" id="RFS25055.1"/>
    </source>
</evidence>
<dbReference type="RefSeq" id="WP_116975049.1">
    <property type="nucleotide sequence ID" value="NZ_QPMM01000002.1"/>
</dbReference>
<evidence type="ECO:0000259" key="1">
    <source>
        <dbReference type="PROSITE" id="PS51186"/>
    </source>
</evidence>
<name>A0A3E1YET8_9BACT</name>
<gene>
    <name evidence="2" type="ORF">DVR12_07675</name>
</gene>
<comment type="caution">
    <text evidence="2">The sequence shown here is derived from an EMBL/GenBank/DDBJ whole genome shotgun (WGS) entry which is preliminary data.</text>
</comment>
<dbReference type="PANTHER" id="PTHR43233:SF1">
    <property type="entry name" value="FAMILY N-ACETYLTRANSFERASE, PUTATIVE (AFU_ORTHOLOGUE AFUA_6G03350)-RELATED"/>
    <property type="match status" value="1"/>
</dbReference>
<reference evidence="2 3" key="1">
    <citation type="submission" date="2018-07" db="EMBL/GenBank/DDBJ databases">
        <title>Chitinophaga K2CV101002-2 sp. nov., isolated from a monsoon evergreen broad-leaved forest soil.</title>
        <authorList>
            <person name="Lv Y."/>
        </authorList>
    </citation>
    <scope>NUCLEOTIDE SEQUENCE [LARGE SCALE GENOMIC DNA]</scope>
    <source>
        <strain evidence="2 3">GDMCC 1.1288</strain>
    </source>
</reference>
<dbReference type="PANTHER" id="PTHR43233">
    <property type="entry name" value="FAMILY N-ACETYLTRANSFERASE, PUTATIVE (AFU_ORTHOLOGUE AFUA_6G03350)-RELATED"/>
    <property type="match status" value="1"/>
</dbReference>